<comment type="caution">
    <text evidence="1">The sequence shown here is derived from an EMBL/GenBank/DDBJ whole genome shotgun (WGS) entry which is preliminary data.</text>
</comment>
<organism evidence="1 2">
    <name type="scientific">Acetobacter conturbans</name>
    <dbReference type="NCBI Taxonomy" id="1737472"/>
    <lineage>
        <taxon>Bacteria</taxon>
        <taxon>Pseudomonadati</taxon>
        <taxon>Pseudomonadota</taxon>
        <taxon>Alphaproteobacteria</taxon>
        <taxon>Acetobacterales</taxon>
        <taxon>Acetobacteraceae</taxon>
        <taxon>Acetobacter</taxon>
    </lineage>
</organism>
<dbReference type="Proteomes" id="UP000631653">
    <property type="component" value="Unassembled WGS sequence"/>
</dbReference>
<protein>
    <submittedName>
        <fullName evidence="1">Uncharacterized protein</fullName>
    </submittedName>
</protein>
<reference evidence="1 2" key="1">
    <citation type="journal article" date="2020" name="Int. J. Syst. Evol. Microbiol.">
        <title>Novel acetic acid bacteria from cider fermentations: Acetobacter conturbans sp. nov. and Acetobacter fallax sp. nov.</title>
        <authorList>
            <person name="Sombolestani A.S."/>
            <person name="Cleenwerck I."/>
            <person name="Cnockaert M."/>
            <person name="Borremans W."/>
            <person name="Wieme A.D."/>
            <person name="De Vuyst L."/>
            <person name="Vandamme P."/>
        </authorList>
    </citation>
    <scope>NUCLEOTIDE SEQUENCE [LARGE SCALE GENOMIC DNA]</scope>
    <source>
        <strain evidence="1 2">LMG 1627</strain>
    </source>
</reference>
<dbReference type="RefSeq" id="WP_173569022.1">
    <property type="nucleotide sequence ID" value="NZ_WOSY01000003.1"/>
</dbReference>
<name>A0ABX0JW39_9PROT</name>
<evidence type="ECO:0000313" key="2">
    <source>
        <dbReference type="Proteomes" id="UP000631653"/>
    </source>
</evidence>
<sequence length="650" mass="66010">MTTTYWNGGAEGDFYAASSWSYGDIPQSKTCQGADVTGTADSPVVAVAGGASYGQINSLSVGDYGTVKITAVGGSDDAGYVFAIQALQVAQTGSLIIDTPSAVDLGLYTEIRGGTVTIMNNDGNVVLDGNSLNGTGTLNLINSTLGSATAPVHIPDMDITLQGSSTIYTGWDATGRSVTFDPDTVNTLVLPSNDPTVTTAIKGFSENARIEIASEDGVHPTAASVTANGDGSYKMVITLSNGGTLTASDIVPAEGFTPGSVSINETADGNYILTDANASMVTPDYSASTIHQDLQNTLTVATDTGSSVTTSAGVVNHNSAGNDYYTAASGDWSDASNWSAGFIPQSDSCYQGTVDGTSNVVVTQASSDQFVSLSVNDSATLTIEAAAGENPQSYVFSTAGLEVREQASLVVDTSARVELGGVSAIDGKLTIDNNTSNVIVDSNHLSGNGTLTLNNSTFGSARQAQEVDLPTVNLTNNSTYYASLYGNDSTINVDGTSDTIVLSGNLQDIQSTFAGVNANTHFLINPNEDATATSQAYSQNADGSYTLTIGLSNGQDVTLSHIIAASSLSGSASSLSAIASGTDVHSSIQSSFAVAALGSTTATATMTAATIMPDEQASTTGSVAALLGTSQTVTAPVLTNDQSSTTLLAS</sequence>
<gene>
    <name evidence="1" type="ORF">GOB81_03580</name>
</gene>
<evidence type="ECO:0000313" key="1">
    <source>
        <dbReference type="EMBL" id="NHN87713.1"/>
    </source>
</evidence>
<dbReference type="EMBL" id="WOSY01000003">
    <property type="protein sequence ID" value="NHN87713.1"/>
    <property type="molecule type" value="Genomic_DNA"/>
</dbReference>
<keyword evidence="2" id="KW-1185">Reference proteome</keyword>
<accession>A0ABX0JW39</accession>
<proteinExistence type="predicted"/>